<evidence type="ECO:0000256" key="5">
    <source>
        <dbReference type="SAM" id="MobiDB-lite"/>
    </source>
</evidence>
<dbReference type="GO" id="GO:0022857">
    <property type="term" value="F:transmembrane transporter activity"/>
    <property type="evidence" value="ECO:0007669"/>
    <property type="project" value="InterPro"/>
</dbReference>
<organism evidence="7 8">
    <name type="scientific">Gomphillus americanus</name>
    <dbReference type="NCBI Taxonomy" id="1940652"/>
    <lineage>
        <taxon>Eukaryota</taxon>
        <taxon>Fungi</taxon>
        <taxon>Dikarya</taxon>
        <taxon>Ascomycota</taxon>
        <taxon>Pezizomycotina</taxon>
        <taxon>Lecanoromycetes</taxon>
        <taxon>OSLEUM clade</taxon>
        <taxon>Ostropomycetidae</taxon>
        <taxon>Ostropales</taxon>
        <taxon>Graphidaceae</taxon>
        <taxon>Gomphilloideae</taxon>
        <taxon>Gomphillus</taxon>
    </lineage>
</organism>
<dbReference type="AlphaFoldDB" id="A0A8H3IKQ2"/>
<dbReference type="PANTHER" id="PTHR23294:SF59">
    <property type="entry name" value="UNC93-LIKE PROTEIN C922.05C"/>
    <property type="match status" value="1"/>
</dbReference>
<evidence type="ECO:0000313" key="8">
    <source>
        <dbReference type="Proteomes" id="UP000664169"/>
    </source>
</evidence>
<evidence type="ECO:0000256" key="1">
    <source>
        <dbReference type="ARBA" id="ARBA00004141"/>
    </source>
</evidence>
<feature type="transmembrane region" description="Helical" evidence="6">
    <location>
        <begin position="87"/>
        <end position="106"/>
    </location>
</feature>
<evidence type="ECO:0000313" key="7">
    <source>
        <dbReference type="EMBL" id="CAF9922448.1"/>
    </source>
</evidence>
<dbReference type="InterPro" id="IPR011701">
    <property type="entry name" value="MFS"/>
</dbReference>
<keyword evidence="8" id="KW-1185">Reference proteome</keyword>
<keyword evidence="2 6" id="KW-0812">Transmembrane</keyword>
<dbReference type="Gene3D" id="1.20.1250.20">
    <property type="entry name" value="MFS general substrate transporter like domains"/>
    <property type="match status" value="1"/>
</dbReference>
<comment type="caution">
    <text evidence="7">The sequence shown here is derived from an EMBL/GenBank/DDBJ whole genome shotgun (WGS) entry which is preliminary data.</text>
</comment>
<feature type="transmembrane region" description="Helical" evidence="6">
    <location>
        <begin position="265"/>
        <end position="283"/>
    </location>
</feature>
<feature type="transmembrane region" description="Helical" evidence="6">
    <location>
        <begin position="43"/>
        <end position="67"/>
    </location>
</feature>
<evidence type="ECO:0000256" key="6">
    <source>
        <dbReference type="SAM" id="Phobius"/>
    </source>
</evidence>
<comment type="subcellular location">
    <subcellularLocation>
        <location evidence="1">Membrane</location>
        <topology evidence="1">Multi-pass membrane protein</topology>
    </subcellularLocation>
</comment>
<evidence type="ECO:0000256" key="3">
    <source>
        <dbReference type="ARBA" id="ARBA00022989"/>
    </source>
</evidence>
<keyword evidence="3 6" id="KW-1133">Transmembrane helix</keyword>
<dbReference type="GO" id="GO:0016020">
    <property type="term" value="C:membrane"/>
    <property type="evidence" value="ECO:0007669"/>
    <property type="project" value="UniProtKB-SubCell"/>
</dbReference>
<feature type="transmembrane region" description="Helical" evidence="6">
    <location>
        <begin position="209"/>
        <end position="231"/>
    </location>
</feature>
<dbReference type="InterPro" id="IPR036259">
    <property type="entry name" value="MFS_trans_sf"/>
</dbReference>
<dbReference type="SUPFAM" id="SSF103473">
    <property type="entry name" value="MFS general substrate transporter"/>
    <property type="match status" value="1"/>
</dbReference>
<dbReference type="EMBL" id="CAJPDQ010000018">
    <property type="protein sequence ID" value="CAF9922448.1"/>
    <property type="molecule type" value="Genomic_DNA"/>
</dbReference>
<protein>
    <submittedName>
        <fullName evidence="7">Uncharacterized protein</fullName>
    </submittedName>
</protein>
<feature type="transmembrane region" description="Helical" evidence="6">
    <location>
        <begin position="404"/>
        <end position="424"/>
    </location>
</feature>
<feature type="transmembrane region" description="Helical" evidence="6">
    <location>
        <begin position="468"/>
        <end position="486"/>
    </location>
</feature>
<evidence type="ECO:0000256" key="2">
    <source>
        <dbReference type="ARBA" id="ARBA00022692"/>
    </source>
</evidence>
<keyword evidence="4 6" id="KW-0472">Membrane</keyword>
<sequence length="524" mass="56721">MADSKDIQVGHEHHSGGHTSTDPEFAGVAPRPSGWMYKKLGPLGWYASPAFQLTMVGFVCFLCPGMFNALSGLGGGGQQDVTTANQATIALYCFFCVVGFFAGSIVNRLGVRLTLGFGGIGYCVYVASFICYNHTANRGFSVFAGAFLGFCAALLWAAQGAIMMSYPGEGNKGKYIAGFWIIFNLGAVLGSLIPLGQNINNNTGTVTDGTYAAFVVLTFLGAILASTLVNADKVIRKDGSKVILMKHPTWQSEILGLFEVLTTDWYIVLLFPMFFASNFFYTYHFQDVNASKFDLRTRSLNGVLYWAMQMVGAGVFGLALDSPFVSRRTRAKAALGALFVCTFGISYNPDLLQNTDNPPAIWGGGYAFQLTYDRTSNPNSGDAVKNVPPENLLDWTSAGYGGPLVLYMFYGFFDAAWQTSVYWFMGCLSNNSRKLANFAGFYKSIQSAGGAIAPVIENSGAPYMNALAANWGLLAGSLLIAAPVIVMKVRDFVPVEEDLKFTDETLEDVVGVDTRYAEVKSEKI</sequence>
<reference evidence="7" key="1">
    <citation type="submission" date="2021-03" db="EMBL/GenBank/DDBJ databases">
        <authorList>
            <person name="Tagirdzhanova G."/>
        </authorList>
    </citation>
    <scope>NUCLEOTIDE SEQUENCE</scope>
</reference>
<feature type="transmembrane region" description="Helical" evidence="6">
    <location>
        <begin position="303"/>
        <end position="320"/>
    </location>
</feature>
<proteinExistence type="predicted"/>
<feature type="transmembrane region" description="Helical" evidence="6">
    <location>
        <begin position="175"/>
        <end position="197"/>
    </location>
</feature>
<name>A0A8H3IKQ2_9LECA</name>
<dbReference type="Pfam" id="PF07690">
    <property type="entry name" value="MFS_1"/>
    <property type="match status" value="1"/>
</dbReference>
<dbReference type="InterPro" id="IPR051617">
    <property type="entry name" value="UNC-93-like_regulator"/>
</dbReference>
<gene>
    <name evidence="7" type="ORF">GOMPHAMPRED_002555</name>
</gene>
<evidence type="ECO:0000256" key="4">
    <source>
        <dbReference type="ARBA" id="ARBA00023136"/>
    </source>
</evidence>
<dbReference type="OrthoDB" id="196103at2759"/>
<accession>A0A8H3IKQ2</accession>
<dbReference type="Proteomes" id="UP000664169">
    <property type="component" value="Unassembled WGS sequence"/>
</dbReference>
<feature type="transmembrane region" description="Helical" evidence="6">
    <location>
        <begin position="113"/>
        <end position="135"/>
    </location>
</feature>
<feature type="region of interest" description="Disordered" evidence="5">
    <location>
        <begin position="1"/>
        <end position="25"/>
    </location>
</feature>
<feature type="compositionally biased region" description="Basic and acidic residues" evidence="5">
    <location>
        <begin position="1"/>
        <end position="15"/>
    </location>
</feature>
<dbReference type="PANTHER" id="PTHR23294">
    <property type="entry name" value="ET TRANSLATION PRODUCT-RELATED"/>
    <property type="match status" value="1"/>
</dbReference>
<feature type="transmembrane region" description="Helical" evidence="6">
    <location>
        <begin position="141"/>
        <end position="163"/>
    </location>
</feature>